<accession>E6X0C2</accession>
<dbReference type="SUPFAM" id="SSF110849">
    <property type="entry name" value="ParB/Sulfiredoxin"/>
    <property type="match status" value="1"/>
</dbReference>
<dbReference type="CDD" id="cd16393">
    <property type="entry name" value="SPO0J_N"/>
    <property type="match status" value="1"/>
</dbReference>
<keyword evidence="7" id="KW-1185">Reference proteome</keyword>
<protein>
    <submittedName>
        <fullName evidence="6">ParB-like partition protein</fullName>
    </submittedName>
</protein>
<dbReference type="NCBIfam" id="TIGR00180">
    <property type="entry name" value="parB_part"/>
    <property type="match status" value="1"/>
</dbReference>
<evidence type="ECO:0000256" key="3">
    <source>
        <dbReference type="ARBA" id="ARBA00023125"/>
    </source>
</evidence>
<dbReference type="GO" id="GO:0045881">
    <property type="term" value="P:positive regulation of sporulation resulting in formation of a cellular spore"/>
    <property type="evidence" value="ECO:0007669"/>
    <property type="project" value="TreeGrafter"/>
</dbReference>
<dbReference type="AlphaFoldDB" id="E6X0C2"/>
<gene>
    <name evidence="6" type="ordered locus">Nitsa_0441</name>
</gene>
<dbReference type="InterPro" id="IPR050336">
    <property type="entry name" value="Chromosome_partition/occlusion"/>
</dbReference>
<evidence type="ECO:0000313" key="7">
    <source>
        <dbReference type="Proteomes" id="UP000008633"/>
    </source>
</evidence>
<keyword evidence="3" id="KW-0238">DNA-binding</keyword>
<feature type="region of interest" description="Disordered" evidence="4">
    <location>
        <begin position="224"/>
        <end position="246"/>
    </location>
</feature>
<dbReference type="Proteomes" id="UP000008633">
    <property type="component" value="Chromosome"/>
</dbReference>
<proteinExistence type="inferred from homology"/>
<name>E6X0C2_NITSE</name>
<dbReference type="PANTHER" id="PTHR33375">
    <property type="entry name" value="CHROMOSOME-PARTITIONING PROTEIN PARB-RELATED"/>
    <property type="match status" value="1"/>
</dbReference>
<dbReference type="InterPro" id="IPR003115">
    <property type="entry name" value="ParB_N"/>
</dbReference>
<keyword evidence="2" id="KW-0159">Chromosome partition</keyword>
<dbReference type="RefSeq" id="WP_013553407.1">
    <property type="nucleotide sequence ID" value="NC_014935.1"/>
</dbReference>
<dbReference type="Gene3D" id="3.90.1530.30">
    <property type="match status" value="1"/>
</dbReference>
<dbReference type="InterPro" id="IPR004437">
    <property type="entry name" value="ParB/RepB/Spo0J"/>
</dbReference>
<evidence type="ECO:0000256" key="4">
    <source>
        <dbReference type="SAM" id="MobiDB-lite"/>
    </source>
</evidence>
<dbReference type="GO" id="GO:0007059">
    <property type="term" value="P:chromosome segregation"/>
    <property type="evidence" value="ECO:0007669"/>
    <property type="project" value="UniProtKB-KW"/>
</dbReference>
<dbReference type="OrthoDB" id="9802051at2"/>
<dbReference type="Gene3D" id="1.10.10.2830">
    <property type="match status" value="1"/>
</dbReference>
<dbReference type="InterPro" id="IPR041468">
    <property type="entry name" value="HTH_ParB/Spo0J"/>
</dbReference>
<sequence length="292" mass="33288">MALGKGLGAILEEVGQAYESELSEEKIREEDLGDAVRELPVEAIEPNPYQPRKSFDPERLNELAESIRRHGLLQPVVVIPNGEGWILVAGERRLRAHKIIGAEKIRAIIADVDLDRLRMRELALVENIQRENLNPVELAEAYRELLEVHGITHEELASIVHKSRSQITNTLRLLSLSDYAKKQLVEGRLSQGHAKILLSLPEEKQRIVVDTILGRKLSVRETEELVKSNRDRKTEKKSRKREQIGKRDPELEARLARLLPFPHRFTPKGIEIDLPDDAALEALIDLLEKSRR</sequence>
<dbReference type="HOGENOM" id="CLU_023853_0_1_7"/>
<reference evidence="6 7" key="1">
    <citation type="journal article" date="2011" name="Stand. Genomic Sci.">
        <title>Complete genome sequence of Nitratifractor salsuginis type strain (E9I37-1).</title>
        <authorList>
            <person name="Anderson I."/>
            <person name="Sikorski J."/>
            <person name="Zeytun A."/>
            <person name="Nolan M."/>
            <person name="Lapidus A."/>
            <person name="Lucas S."/>
            <person name="Hammon N."/>
            <person name="Deshpande S."/>
            <person name="Cheng J.F."/>
            <person name="Tapia R."/>
            <person name="Han C."/>
            <person name="Goodwin L."/>
            <person name="Pitluck S."/>
            <person name="Liolios K."/>
            <person name="Pagani I."/>
            <person name="Ivanova N."/>
            <person name="Huntemann M."/>
            <person name="Mavromatis K."/>
            <person name="Ovchinikova G."/>
            <person name="Pati A."/>
            <person name="Chen A."/>
            <person name="Palaniappan K."/>
            <person name="Land M."/>
            <person name="Hauser L."/>
            <person name="Brambilla E.M."/>
            <person name="Ngatchou-Djao O.D."/>
            <person name="Rohde M."/>
            <person name="Tindall B.J."/>
            <person name="Goker M."/>
            <person name="Detter J.C."/>
            <person name="Woyke T."/>
            <person name="Bristow J."/>
            <person name="Eisen J.A."/>
            <person name="Markowitz V."/>
            <person name="Hugenholtz P."/>
            <person name="Klenk H.P."/>
            <person name="Kyrpides N.C."/>
        </authorList>
    </citation>
    <scope>NUCLEOTIDE SEQUENCE [LARGE SCALE GENOMIC DNA]</scope>
    <source>
        <strain evidence="7">DSM 16511 / JCM 12458 / E9I37-1</strain>
    </source>
</reference>
<evidence type="ECO:0000256" key="2">
    <source>
        <dbReference type="ARBA" id="ARBA00022829"/>
    </source>
</evidence>
<organism evidence="6 7">
    <name type="scientific">Nitratifractor salsuginis (strain DSM 16511 / JCM 12458 / E9I37-1)</name>
    <dbReference type="NCBI Taxonomy" id="749222"/>
    <lineage>
        <taxon>Bacteria</taxon>
        <taxon>Pseudomonadati</taxon>
        <taxon>Campylobacterota</taxon>
        <taxon>Epsilonproteobacteria</taxon>
        <taxon>Campylobacterales</taxon>
        <taxon>Sulfurovaceae</taxon>
        <taxon>Nitratifractor</taxon>
    </lineage>
</organism>
<dbReference type="SUPFAM" id="SSF109709">
    <property type="entry name" value="KorB DNA-binding domain-like"/>
    <property type="match status" value="1"/>
</dbReference>
<dbReference type="SMART" id="SM00470">
    <property type="entry name" value="ParB"/>
    <property type="match status" value="1"/>
</dbReference>
<feature type="compositionally biased region" description="Basic and acidic residues" evidence="4">
    <location>
        <begin position="224"/>
        <end position="234"/>
    </location>
</feature>
<dbReference type="KEGG" id="nsa:Nitsa_0441"/>
<dbReference type="Pfam" id="PF17762">
    <property type="entry name" value="HTH_ParB"/>
    <property type="match status" value="1"/>
</dbReference>
<evidence type="ECO:0000259" key="5">
    <source>
        <dbReference type="SMART" id="SM00470"/>
    </source>
</evidence>
<dbReference type="Pfam" id="PF02195">
    <property type="entry name" value="ParB_N"/>
    <property type="match status" value="1"/>
</dbReference>
<dbReference type="STRING" id="749222.Nitsa_0441"/>
<dbReference type="eggNOG" id="COG1475">
    <property type="taxonomic scope" value="Bacteria"/>
</dbReference>
<dbReference type="PANTHER" id="PTHR33375:SF1">
    <property type="entry name" value="CHROMOSOME-PARTITIONING PROTEIN PARB-RELATED"/>
    <property type="match status" value="1"/>
</dbReference>
<dbReference type="FunFam" id="3.90.1530.30:FF:000001">
    <property type="entry name" value="Chromosome partitioning protein ParB"/>
    <property type="match status" value="1"/>
</dbReference>
<feature type="domain" description="ParB-like N-terminal" evidence="5">
    <location>
        <begin position="37"/>
        <end position="128"/>
    </location>
</feature>
<dbReference type="InterPro" id="IPR036086">
    <property type="entry name" value="ParB/Sulfiredoxin_sf"/>
</dbReference>
<evidence type="ECO:0000313" key="6">
    <source>
        <dbReference type="EMBL" id="ADV45711.1"/>
    </source>
</evidence>
<dbReference type="GO" id="GO:0005694">
    <property type="term" value="C:chromosome"/>
    <property type="evidence" value="ECO:0007669"/>
    <property type="project" value="TreeGrafter"/>
</dbReference>
<dbReference type="EMBL" id="CP002452">
    <property type="protein sequence ID" value="ADV45711.1"/>
    <property type="molecule type" value="Genomic_DNA"/>
</dbReference>
<comment type="similarity">
    <text evidence="1">Belongs to the ParB family.</text>
</comment>
<reference evidence="7" key="2">
    <citation type="submission" date="2011-01" db="EMBL/GenBank/DDBJ databases">
        <title>The complete genome of Nitratifractor salsuginis DSM 16511.</title>
        <authorList>
            <consortium name="US DOE Joint Genome Institute (JGI-PGF)"/>
            <person name="Lucas S."/>
            <person name="Copeland A."/>
            <person name="Lapidus A."/>
            <person name="Bruce D."/>
            <person name="Goodwin L."/>
            <person name="Pitluck S."/>
            <person name="Kyrpides N."/>
            <person name="Mavromatis K."/>
            <person name="Ivanova N."/>
            <person name="Mikhailova N."/>
            <person name="Zeytun A."/>
            <person name="Detter J.C."/>
            <person name="Tapia R."/>
            <person name="Han C."/>
            <person name="Land M."/>
            <person name="Hauser L."/>
            <person name="Markowitz V."/>
            <person name="Cheng J.-F."/>
            <person name="Hugenholtz P."/>
            <person name="Woyke T."/>
            <person name="Wu D."/>
            <person name="Tindall B."/>
            <person name="Schuetze A."/>
            <person name="Brambilla E."/>
            <person name="Klenk H.-P."/>
            <person name="Eisen J.A."/>
        </authorList>
    </citation>
    <scope>NUCLEOTIDE SEQUENCE [LARGE SCALE GENOMIC DNA]</scope>
    <source>
        <strain evidence="7">DSM 16511 / JCM 12458 / E9I37-1</strain>
    </source>
</reference>
<evidence type="ECO:0000256" key="1">
    <source>
        <dbReference type="ARBA" id="ARBA00006295"/>
    </source>
</evidence>
<dbReference type="GO" id="GO:0003677">
    <property type="term" value="F:DNA binding"/>
    <property type="evidence" value="ECO:0007669"/>
    <property type="project" value="UniProtKB-KW"/>
</dbReference>
<dbReference type="FunFam" id="1.10.10.2830:FF:000001">
    <property type="entry name" value="Chromosome partitioning protein ParB"/>
    <property type="match status" value="1"/>
</dbReference>